<proteinExistence type="predicted"/>
<dbReference type="InterPro" id="IPR036388">
    <property type="entry name" value="WH-like_DNA-bd_sf"/>
</dbReference>
<dbReference type="GO" id="GO:0045892">
    <property type="term" value="P:negative regulation of DNA-templated transcription"/>
    <property type="evidence" value="ECO:0007669"/>
    <property type="project" value="TreeGrafter"/>
</dbReference>
<dbReference type="PRINTS" id="PR00035">
    <property type="entry name" value="HTHGNTR"/>
</dbReference>
<dbReference type="Proteomes" id="UP000886878">
    <property type="component" value="Unassembled WGS sequence"/>
</dbReference>
<accession>A0A9D1QRY5</accession>
<dbReference type="PANTHER" id="PTHR44846:SF5">
    <property type="entry name" value="HTH-TYPE TRANSCRIPTIONAL REGULATOR GMUR"/>
    <property type="match status" value="1"/>
</dbReference>
<dbReference type="GO" id="GO:0003700">
    <property type="term" value="F:DNA-binding transcription factor activity"/>
    <property type="evidence" value="ECO:0007669"/>
    <property type="project" value="InterPro"/>
</dbReference>
<dbReference type="InterPro" id="IPR050679">
    <property type="entry name" value="Bact_HTH_transcr_reg"/>
</dbReference>
<dbReference type="Gene3D" id="3.40.1410.10">
    <property type="entry name" value="Chorismate lyase-like"/>
    <property type="match status" value="1"/>
</dbReference>
<evidence type="ECO:0000259" key="4">
    <source>
        <dbReference type="PROSITE" id="PS50949"/>
    </source>
</evidence>
<dbReference type="SMART" id="SM00866">
    <property type="entry name" value="UTRA"/>
    <property type="match status" value="1"/>
</dbReference>
<dbReference type="Gene3D" id="1.10.10.10">
    <property type="entry name" value="Winged helix-like DNA-binding domain superfamily/Winged helix DNA-binding domain"/>
    <property type="match status" value="1"/>
</dbReference>
<dbReference type="CDD" id="cd07377">
    <property type="entry name" value="WHTH_GntR"/>
    <property type="match status" value="1"/>
</dbReference>
<reference evidence="5" key="2">
    <citation type="submission" date="2021-04" db="EMBL/GenBank/DDBJ databases">
        <authorList>
            <person name="Gilroy R."/>
        </authorList>
    </citation>
    <scope>NUCLEOTIDE SEQUENCE</scope>
    <source>
        <strain evidence="5">ChiHejej3B27-2180</strain>
    </source>
</reference>
<gene>
    <name evidence="5" type="ORF">H9876_06140</name>
</gene>
<evidence type="ECO:0000313" key="6">
    <source>
        <dbReference type="Proteomes" id="UP000886878"/>
    </source>
</evidence>
<dbReference type="SMART" id="SM00345">
    <property type="entry name" value="HTH_GNTR"/>
    <property type="match status" value="1"/>
</dbReference>
<evidence type="ECO:0000256" key="2">
    <source>
        <dbReference type="ARBA" id="ARBA00023125"/>
    </source>
</evidence>
<dbReference type="InterPro" id="IPR036390">
    <property type="entry name" value="WH_DNA-bd_sf"/>
</dbReference>
<evidence type="ECO:0000256" key="1">
    <source>
        <dbReference type="ARBA" id="ARBA00023015"/>
    </source>
</evidence>
<dbReference type="PROSITE" id="PS50949">
    <property type="entry name" value="HTH_GNTR"/>
    <property type="match status" value="1"/>
</dbReference>
<dbReference type="SUPFAM" id="SSF46785">
    <property type="entry name" value="Winged helix' DNA-binding domain"/>
    <property type="match status" value="1"/>
</dbReference>
<organism evidence="5 6">
    <name type="scientific">Candidatus Limosilactobacillus merdipullorum</name>
    <dbReference type="NCBI Taxonomy" id="2838653"/>
    <lineage>
        <taxon>Bacteria</taxon>
        <taxon>Bacillati</taxon>
        <taxon>Bacillota</taxon>
        <taxon>Bacilli</taxon>
        <taxon>Lactobacillales</taxon>
        <taxon>Lactobacillaceae</taxon>
        <taxon>Limosilactobacillus</taxon>
    </lineage>
</organism>
<dbReference type="AlphaFoldDB" id="A0A9D1QRY5"/>
<dbReference type="PANTHER" id="PTHR44846">
    <property type="entry name" value="MANNOSYL-D-GLYCERATE TRANSPORT/METABOLISM SYSTEM REPRESSOR MNGR-RELATED"/>
    <property type="match status" value="1"/>
</dbReference>
<comment type="caution">
    <text evidence="5">The sequence shown here is derived from an EMBL/GenBank/DDBJ whole genome shotgun (WGS) entry which is preliminary data.</text>
</comment>
<evidence type="ECO:0000313" key="5">
    <source>
        <dbReference type="EMBL" id="HIW70926.1"/>
    </source>
</evidence>
<sequence>MADLVYHKVMRDIKEKILAGAYSGMKLPDERSLSKDYGVSRSSIKRALGILAQQGIIFKKRGSGTFINPLYLKNRAMFNYEGSNLGITDSFRLAGKKQGIKLLDYQVIPASPDIQQDLFLNEDDFVYQIRRLRLVDDQPFMIETGYIPIKITPTLSPAIVKGSIFNYLQQEKGKAVTRSFMTISVSPSTVDDQQQLNLSATEPVGVMEGIFFLDDGTPFEVSNMRVHYQYMKYNTFVNLNNE</sequence>
<dbReference type="SUPFAM" id="SSF64288">
    <property type="entry name" value="Chorismate lyase-like"/>
    <property type="match status" value="1"/>
</dbReference>
<name>A0A9D1QRY5_9LACO</name>
<keyword evidence="1" id="KW-0805">Transcription regulation</keyword>
<keyword evidence="3" id="KW-0804">Transcription</keyword>
<dbReference type="InterPro" id="IPR028978">
    <property type="entry name" value="Chorismate_lyase_/UTRA_dom_sf"/>
</dbReference>
<feature type="domain" description="HTH gntR-type" evidence="4">
    <location>
        <begin position="3"/>
        <end position="70"/>
    </location>
</feature>
<protein>
    <submittedName>
        <fullName evidence="5">GntR family transcriptional regulator</fullName>
    </submittedName>
</protein>
<dbReference type="Pfam" id="PF00392">
    <property type="entry name" value="GntR"/>
    <property type="match status" value="1"/>
</dbReference>
<dbReference type="GO" id="GO:0003677">
    <property type="term" value="F:DNA binding"/>
    <property type="evidence" value="ECO:0007669"/>
    <property type="project" value="UniProtKB-KW"/>
</dbReference>
<reference evidence="5" key="1">
    <citation type="journal article" date="2021" name="PeerJ">
        <title>Extensive microbial diversity within the chicken gut microbiome revealed by metagenomics and culture.</title>
        <authorList>
            <person name="Gilroy R."/>
            <person name="Ravi A."/>
            <person name="Getino M."/>
            <person name="Pursley I."/>
            <person name="Horton D.L."/>
            <person name="Alikhan N.F."/>
            <person name="Baker D."/>
            <person name="Gharbi K."/>
            <person name="Hall N."/>
            <person name="Watson M."/>
            <person name="Adriaenssens E.M."/>
            <person name="Foster-Nyarko E."/>
            <person name="Jarju S."/>
            <person name="Secka A."/>
            <person name="Antonio M."/>
            <person name="Oren A."/>
            <person name="Chaudhuri R.R."/>
            <person name="La Ragione R."/>
            <person name="Hildebrand F."/>
            <person name="Pallen M.J."/>
        </authorList>
    </citation>
    <scope>NUCLEOTIDE SEQUENCE</scope>
    <source>
        <strain evidence="5">ChiHejej3B27-2180</strain>
    </source>
</reference>
<dbReference type="EMBL" id="DXGK01000131">
    <property type="protein sequence ID" value="HIW70926.1"/>
    <property type="molecule type" value="Genomic_DNA"/>
</dbReference>
<dbReference type="Pfam" id="PF07702">
    <property type="entry name" value="UTRA"/>
    <property type="match status" value="1"/>
</dbReference>
<dbReference type="InterPro" id="IPR011663">
    <property type="entry name" value="UTRA"/>
</dbReference>
<evidence type="ECO:0000256" key="3">
    <source>
        <dbReference type="ARBA" id="ARBA00023163"/>
    </source>
</evidence>
<keyword evidence="2" id="KW-0238">DNA-binding</keyword>
<dbReference type="InterPro" id="IPR000524">
    <property type="entry name" value="Tscrpt_reg_HTH_GntR"/>
</dbReference>